<evidence type="ECO:0000259" key="21">
    <source>
        <dbReference type="PROSITE" id="PS50113"/>
    </source>
</evidence>
<dbReference type="PROSITE" id="PS50110">
    <property type="entry name" value="RESPONSE_REGULATORY"/>
    <property type="match status" value="2"/>
</dbReference>
<evidence type="ECO:0000256" key="9">
    <source>
        <dbReference type="ARBA" id="ARBA00022777"/>
    </source>
</evidence>
<feature type="domain" description="PAS" evidence="20">
    <location>
        <begin position="180"/>
        <end position="250"/>
    </location>
</feature>
<dbReference type="PANTHER" id="PTHR45339:SF1">
    <property type="entry name" value="HYBRID SIGNAL TRANSDUCTION HISTIDINE KINASE J"/>
    <property type="match status" value="1"/>
</dbReference>
<protein>
    <recommendedName>
        <fullName evidence="15">Sensory/regulatory protein RpfC</fullName>
        <ecNumber evidence="3">2.7.13.3</ecNumber>
    </recommendedName>
</protein>
<proteinExistence type="predicted"/>
<dbReference type="Pfam" id="PF00989">
    <property type="entry name" value="PAS"/>
    <property type="match status" value="1"/>
</dbReference>
<reference evidence="24" key="1">
    <citation type="submission" date="2016-10" db="EMBL/GenBank/DDBJ databases">
        <authorList>
            <person name="Varghese N."/>
            <person name="Submissions S."/>
        </authorList>
    </citation>
    <scope>NUCLEOTIDE SEQUENCE [LARGE SCALE GENOMIC DNA]</scope>
    <source>
        <strain evidence="24">DSM 18130</strain>
    </source>
</reference>
<dbReference type="Pfam" id="PF02518">
    <property type="entry name" value="HATPase_c"/>
    <property type="match status" value="1"/>
</dbReference>
<evidence type="ECO:0000313" key="24">
    <source>
        <dbReference type="Proteomes" id="UP000198836"/>
    </source>
</evidence>
<dbReference type="Pfam" id="PF00512">
    <property type="entry name" value="HisKA"/>
    <property type="match status" value="1"/>
</dbReference>
<dbReference type="SUPFAM" id="SSF55781">
    <property type="entry name" value="GAF domain-like"/>
    <property type="match status" value="1"/>
</dbReference>
<feature type="domain" description="PAS" evidence="20">
    <location>
        <begin position="302"/>
        <end position="372"/>
    </location>
</feature>
<dbReference type="GO" id="GO:0005524">
    <property type="term" value="F:ATP binding"/>
    <property type="evidence" value="ECO:0007669"/>
    <property type="project" value="UniProtKB-KW"/>
</dbReference>
<feature type="domain" description="Histidine kinase" evidence="18">
    <location>
        <begin position="837"/>
        <end position="1058"/>
    </location>
</feature>
<evidence type="ECO:0000256" key="10">
    <source>
        <dbReference type="ARBA" id="ARBA00022840"/>
    </source>
</evidence>
<dbReference type="SMART" id="SM00086">
    <property type="entry name" value="PAC"/>
    <property type="match status" value="4"/>
</dbReference>
<evidence type="ECO:0000256" key="17">
    <source>
        <dbReference type="PROSITE-ProRule" id="PRU00169"/>
    </source>
</evidence>
<keyword evidence="8" id="KW-0547">Nucleotide-binding</keyword>
<evidence type="ECO:0000259" key="20">
    <source>
        <dbReference type="PROSITE" id="PS50112"/>
    </source>
</evidence>
<keyword evidence="13" id="KW-0472">Membrane</keyword>
<dbReference type="SUPFAM" id="SSF52172">
    <property type="entry name" value="CheY-like"/>
    <property type="match status" value="2"/>
</dbReference>
<dbReference type="Gene3D" id="1.10.287.130">
    <property type="match status" value="1"/>
</dbReference>
<dbReference type="Gene3D" id="1.20.120.160">
    <property type="entry name" value="HPT domain"/>
    <property type="match status" value="1"/>
</dbReference>
<name>A0A1I0U975_9SPHI</name>
<feature type="modified residue" description="4-aspartylphosphate" evidence="17">
    <location>
        <position position="1268"/>
    </location>
</feature>
<dbReference type="STRING" id="332999.SAMN04488511_1321"/>
<feature type="domain" description="PAC" evidence="21">
    <location>
        <begin position="501"/>
        <end position="552"/>
    </location>
</feature>
<dbReference type="InterPro" id="IPR011006">
    <property type="entry name" value="CheY-like_superfamily"/>
</dbReference>
<dbReference type="InterPro" id="IPR000700">
    <property type="entry name" value="PAS-assoc_C"/>
</dbReference>
<evidence type="ECO:0000256" key="2">
    <source>
        <dbReference type="ARBA" id="ARBA00004651"/>
    </source>
</evidence>
<evidence type="ECO:0000256" key="15">
    <source>
        <dbReference type="ARBA" id="ARBA00068150"/>
    </source>
</evidence>
<sequence>MSIASYQLVNNALPDKKIEMQQNENARLEALYNYEIINSGKERGFDRLTEIASLICECEISLISFAEKDRIWYKSTTGLDIDEVPRGIAICEYPLLGKEVFIVEDTLEDDRFRHHALSEDGVRVRFYAGYPLIDPNGFTLGSICVADLAPKKLTVSQQRILSLLAEEAISLIIERRKKEEYKNFRTLFNDSEDLICILAPDGKFKKVNPGFNKQLGYDETELKQKTIFDFIPSQSLKAVREIWGNLKNGQPSGELTHPVITKDGQYKTIQWTATAEKANGNFFAIGRDVTAEFEKNRALKVSEQKFKAFFESSQGLMCTHDLDGNFISINSAGAKILGFKKSELKNKSLFDIVPVERHDNLRRYLSDIAKHGYSKGNMLVQKKSGEHAIWLYSNIMQTDLDNKPYIVGNAVDITDQKKLENELIHTRNLLEETSKLAKIGGWELNLNERKVVWTATTREIHAVPQDFVPTLENGLNFYKEGESRKKIQHAIQECVQTGKGWDLELEIRDFNGKELWVRAKGDAESPENAKQRIYGTFQDIDEQKRAQLALIESKKLLDDVLSASTAVSIIATDINGIITVFNRASELLLEYTAEEMIGKQTPEILHDQTEVDELCTSISSTLGYAVKGFDVFKQCADSPQKERLFTFITKSGKRLRVSLSITSIRDSEDKIIGYLGISTDVTQKEATEKALAREKAILLAFIENAPASIAMLDKDMRFLAASRKWKENYTQITNDIEGLWYYDVFPHLSEDRVNNHKKVLRGEVLKKDEDVYVDVRTNMPQHISWEMRPWYHLDTSIGGMMICTQDISASVKHRQEITVARLRADHANSAKSEFLANMSHEIRTPLNGVIGFTDLVLKTQLNDTQKQYLTIVNQSANALLSIINDILDFSKIEAGKFELDIEKCDLYDIAWQASDITTYQIQSRSLEMLLNLPPDLPRFVWTDALRLKQVLINLLGNAAKFTTKGEIELRIEQLGKAENQCSFRFSVRDTGIGIEKSKQEKIFGAFSQEDSSTTKKYGGTGLGLTISNKLLNMMGSHLELKSTPGEGSTFFFEVNLKCEQGEPIEWRGIESIANVLVVDDNDNNREILVNMLSLKNIQADQARSGFEALQFLAEGRIYDAILMDYHMPYMDGLETSAKIRESFTLEQDRLPLILLHSSSDDEKIIKACRDLKINHRLVKPIKMHELYQVLSRLKAPEVAFDDTDQSASSETIENEFKFMVVEDNEVNRFLARALIEKLHPRSVILEAENGIKALEVFKRESPDLIFMDIQMPEMNGYQCTREIRLIEQGKRTPIVALTAANVMGEREKSLEAGMDDFITKPVLEENIETILKKWLLQGKKDHAAATEIVKPVHFDSRKLESYLDNDLNRIKKIIGITINQLNQILVQVDEMIVQLDPEIMISLSHKVYGMASSAGLNNLAAISSGMQEPDISDHVALKAKVELLKQEIEILIPLLKKRYAVD</sequence>
<dbReference type="InterPro" id="IPR036890">
    <property type="entry name" value="HATPase_C_sf"/>
</dbReference>
<dbReference type="InterPro" id="IPR029016">
    <property type="entry name" value="GAF-like_dom_sf"/>
</dbReference>
<dbReference type="PROSITE" id="PS50112">
    <property type="entry name" value="PAS"/>
    <property type="match status" value="3"/>
</dbReference>
<dbReference type="InterPro" id="IPR035965">
    <property type="entry name" value="PAS-like_dom_sf"/>
</dbReference>
<dbReference type="Pfam" id="PF00072">
    <property type="entry name" value="Response_reg"/>
    <property type="match status" value="2"/>
</dbReference>
<organism evidence="23 24">
    <name type="scientific">Pedobacter suwonensis</name>
    <dbReference type="NCBI Taxonomy" id="332999"/>
    <lineage>
        <taxon>Bacteria</taxon>
        <taxon>Pseudomonadati</taxon>
        <taxon>Bacteroidota</taxon>
        <taxon>Sphingobacteriia</taxon>
        <taxon>Sphingobacteriales</taxon>
        <taxon>Sphingobacteriaceae</taxon>
        <taxon>Pedobacter</taxon>
    </lineage>
</organism>
<dbReference type="InterPro" id="IPR005467">
    <property type="entry name" value="His_kinase_dom"/>
</dbReference>
<comment type="subcellular location">
    <subcellularLocation>
        <location evidence="2">Cell membrane</location>
        <topology evidence="2">Multi-pass membrane protein</topology>
    </subcellularLocation>
</comment>
<dbReference type="CDD" id="cd16922">
    <property type="entry name" value="HATPase_EvgS-ArcB-TorS-like"/>
    <property type="match status" value="1"/>
</dbReference>
<comment type="catalytic activity">
    <reaction evidence="1">
        <text>ATP + protein L-histidine = ADP + protein N-phospho-L-histidine.</text>
        <dbReference type="EC" id="2.7.13.3"/>
    </reaction>
</comment>
<dbReference type="PRINTS" id="PR00344">
    <property type="entry name" value="BCTRLSENSOR"/>
</dbReference>
<keyword evidence="5 17" id="KW-0597">Phosphoprotein</keyword>
<evidence type="ECO:0000256" key="14">
    <source>
        <dbReference type="ARBA" id="ARBA00064003"/>
    </source>
</evidence>
<dbReference type="Gene3D" id="3.30.450.40">
    <property type="match status" value="1"/>
</dbReference>
<keyword evidence="9" id="KW-0418">Kinase</keyword>
<dbReference type="FunFam" id="3.30.565.10:FF:000010">
    <property type="entry name" value="Sensor histidine kinase RcsC"/>
    <property type="match status" value="1"/>
</dbReference>
<evidence type="ECO:0000256" key="7">
    <source>
        <dbReference type="ARBA" id="ARBA00022692"/>
    </source>
</evidence>
<dbReference type="InterPro" id="IPR003661">
    <property type="entry name" value="HisK_dim/P_dom"/>
</dbReference>
<dbReference type="CDD" id="cd00130">
    <property type="entry name" value="PAS"/>
    <property type="match status" value="3"/>
</dbReference>
<feature type="modified residue" description="4-aspartylphosphate" evidence="17">
    <location>
        <position position="1124"/>
    </location>
</feature>
<dbReference type="SMART" id="SM00387">
    <property type="entry name" value="HATPase_c"/>
    <property type="match status" value="1"/>
</dbReference>
<dbReference type="PROSITE" id="PS50113">
    <property type="entry name" value="PAC"/>
    <property type="match status" value="2"/>
</dbReference>
<evidence type="ECO:0000313" key="23">
    <source>
        <dbReference type="EMBL" id="SFA60632.1"/>
    </source>
</evidence>
<keyword evidence="10" id="KW-0067">ATP-binding</keyword>
<dbReference type="InterPro" id="IPR013767">
    <property type="entry name" value="PAS_fold"/>
</dbReference>
<feature type="domain" description="HPt" evidence="22">
    <location>
        <begin position="1366"/>
        <end position="1458"/>
    </location>
</feature>
<keyword evidence="12" id="KW-0902">Two-component regulatory system</keyword>
<evidence type="ECO:0000256" key="3">
    <source>
        <dbReference type="ARBA" id="ARBA00012438"/>
    </source>
</evidence>
<dbReference type="InterPro" id="IPR008207">
    <property type="entry name" value="Sig_transdc_His_kin_Hpt_dom"/>
</dbReference>
<comment type="subunit">
    <text evidence="14">At low DSF concentrations, interacts with RpfF.</text>
</comment>
<dbReference type="SUPFAM" id="SSF47384">
    <property type="entry name" value="Homodimeric domain of signal transducing histidine kinase"/>
    <property type="match status" value="1"/>
</dbReference>
<feature type="domain" description="PAC" evidence="21">
    <location>
        <begin position="641"/>
        <end position="693"/>
    </location>
</feature>
<dbReference type="InterPro" id="IPR013656">
    <property type="entry name" value="PAS_4"/>
</dbReference>
<dbReference type="SMART" id="SM00448">
    <property type="entry name" value="REC"/>
    <property type="match status" value="2"/>
</dbReference>
<dbReference type="GO" id="GO:0005886">
    <property type="term" value="C:plasma membrane"/>
    <property type="evidence" value="ECO:0007669"/>
    <property type="project" value="UniProtKB-SubCell"/>
</dbReference>
<evidence type="ECO:0000256" key="16">
    <source>
        <dbReference type="PROSITE-ProRule" id="PRU00110"/>
    </source>
</evidence>
<dbReference type="CDD" id="cd17546">
    <property type="entry name" value="REC_hyHK_CKI1_RcsC-like"/>
    <property type="match status" value="2"/>
</dbReference>
<dbReference type="Pfam" id="PF08448">
    <property type="entry name" value="PAS_4"/>
    <property type="match status" value="2"/>
</dbReference>
<feature type="domain" description="Response regulatory" evidence="19">
    <location>
        <begin position="1074"/>
        <end position="1194"/>
    </location>
</feature>
<feature type="modified residue" description="Phosphohistidine" evidence="16">
    <location>
        <position position="1405"/>
    </location>
</feature>
<keyword evidence="24" id="KW-1185">Reference proteome</keyword>
<dbReference type="InterPro" id="IPR003018">
    <property type="entry name" value="GAF"/>
</dbReference>
<evidence type="ECO:0000259" key="22">
    <source>
        <dbReference type="PROSITE" id="PS50894"/>
    </source>
</evidence>
<dbReference type="CDD" id="cd00082">
    <property type="entry name" value="HisKA"/>
    <property type="match status" value="1"/>
</dbReference>
<evidence type="ECO:0000256" key="1">
    <source>
        <dbReference type="ARBA" id="ARBA00000085"/>
    </source>
</evidence>
<evidence type="ECO:0000256" key="12">
    <source>
        <dbReference type="ARBA" id="ARBA00023012"/>
    </source>
</evidence>
<evidence type="ECO:0000259" key="19">
    <source>
        <dbReference type="PROSITE" id="PS50110"/>
    </source>
</evidence>
<dbReference type="InterPro" id="IPR000014">
    <property type="entry name" value="PAS"/>
</dbReference>
<dbReference type="SMART" id="SM00091">
    <property type="entry name" value="PAS"/>
    <property type="match status" value="4"/>
</dbReference>
<feature type="domain" description="PAS" evidence="20">
    <location>
        <begin position="553"/>
        <end position="608"/>
    </location>
</feature>
<accession>A0A1I0U975</accession>
<dbReference type="NCBIfam" id="TIGR00229">
    <property type="entry name" value="sensory_box"/>
    <property type="match status" value="3"/>
</dbReference>
<evidence type="ECO:0000259" key="18">
    <source>
        <dbReference type="PROSITE" id="PS50109"/>
    </source>
</evidence>
<dbReference type="FunFam" id="1.10.287.130:FF:000002">
    <property type="entry name" value="Two-component osmosensing histidine kinase"/>
    <property type="match status" value="1"/>
</dbReference>
<evidence type="ECO:0000256" key="6">
    <source>
        <dbReference type="ARBA" id="ARBA00022679"/>
    </source>
</evidence>
<dbReference type="SMART" id="SM00388">
    <property type="entry name" value="HisKA"/>
    <property type="match status" value="1"/>
</dbReference>
<dbReference type="SMART" id="SM00065">
    <property type="entry name" value="GAF"/>
    <property type="match status" value="1"/>
</dbReference>
<dbReference type="SUPFAM" id="SSF55874">
    <property type="entry name" value="ATPase domain of HSP90 chaperone/DNA topoisomerase II/histidine kinase"/>
    <property type="match status" value="1"/>
</dbReference>
<dbReference type="PROSITE" id="PS50109">
    <property type="entry name" value="HIS_KIN"/>
    <property type="match status" value="1"/>
</dbReference>
<gene>
    <name evidence="23" type="ORF">SAMN04488511_1321</name>
</gene>
<dbReference type="EMBL" id="FOJM01000032">
    <property type="protein sequence ID" value="SFA60632.1"/>
    <property type="molecule type" value="Genomic_DNA"/>
</dbReference>
<dbReference type="InterPro" id="IPR036097">
    <property type="entry name" value="HisK_dim/P_sf"/>
</dbReference>
<dbReference type="PROSITE" id="PS50894">
    <property type="entry name" value="HPT"/>
    <property type="match status" value="1"/>
</dbReference>
<dbReference type="Proteomes" id="UP000198836">
    <property type="component" value="Unassembled WGS sequence"/>
</dbReference>
<keyword evidence="6" id="KW-0808">Transferase</keyword>
<dbReference type="Gene3D" id="3.30.565.10">
    <property type="entry name" value="Histidine kinase-like ATPase, C-terminal domain"/>
    <property type="match status" value="1"/>
</dbReference>
<dbReference type="InterPro" id="IPR001789">
    <property type="entry name" value="Sig_transdc_resp-reg_receiver"/>
</dbReference>
<dbReference type="Gene3D" id="3.30.450.20">
    <property type="entry name" value="PAS domain"/>
    <property type="match status" value="5"/>
</dbReference>
<dbReference type="SUPFAM" id="SSF55785">
    <property type="entry name" value="PYP-like sensor domain (PAS domain)"/>
    <property type="match status" value="5"/>
</dbReference>
<dbReference type="SUPFAM" id="SSF47226">
    <property type="entry name" value="Histidine-containing phosphotransfer domain, HPT domain"/>
    <property type="match status" value="1"/>
</dbReference>
<evidence type="ECO:0000256" key="4">
    <source>
        <dbReference type="ARBA" id="ARBA00022475"/>
    </source>
</evidence>
<dbReference type="InterPro" id="IPR036641">
    <property type="entry name" value="HPT_dom_sf"/>
</dbReference>
<keyword evidence="11" id="KW-1133">Transmembrane helix</keyword>
<evidence type="ECO:0000256" key="8">
    <source>
        <dbReference type="ARBA" id="ARBA00022741"/>
    </source>
</evidence>
<dbReference type="Gene3D" id="3.40.50.2300">
    <property type="match status" value="2"/>
</dbReference>
<evidence type="ECO:0000256" key="11">
    <source>
        <dbReference type="ARBA" id="ARBA00022989"/>
    </source>
</evidence>
<feature type="domain" description="Response regulatory" evidence="19">
    <location>
        <begin position="1217"/>
        <end position="1335"/>
    </location>
</feature>
<dbReference type="GO" id="GO:0000155">
    <property type="term" value="F:phosphorelay sensor kinase activity"/>
    <property type="evidence" value="ECO:0007669"/>
    <property type="project" value="InterPro"/>
</dbReference>
<dbReference type="InterPro" id="IPR001610">
    <property type="entry name" value="PAC"/>
</dbReference>
<keyword evidence="7" id="KW-0812">Transmembrane</keyword>
<evidence type="ECO:0000256" key="13">
    <source>
        <dbReference type="ARBA" id="ARBA00023136"/>
    </source>
</evidence>
<dbReference type="InterPro" id="IPR004358">
    <property type="entry name" value="Sig_transdc_His_kin-like_C"/>
</dbReference>
<evidence type="ECO:0000256" key="5">
    <source>
        <dbReference type="ARBA" id="ARBA00022553"/>
    </source>
</evidence>
<dbReference type="PANTHER" id="PTHR45339">
    <property type="entry name" value="HYBRID SIGNAL TRANSDUCTION HISTIDINE KINASE J"/>
    <property type="match status" value="1"/>
</dbReference>
<dbReference type="GO" id="GO:0006355">
    <property type="term" value="P:regulation of DNA-templated transcription"/>
    <property type="evidence" value="ECO:0007669"/>
    <property type="project" value="InterPro"/>
</dbReference>
<dbReference type="Pfam" id="PF13426">
    <property type="entry name" value="PAS_9"/>
    <property type="match status" value="1"/>
</dbReference>
<dbReference type="InterPro" id="IPR003594">
    <property type="entry name" value="HATPase_dom"/>
</dbReference>
<keyword evidence="4" id="KW-1003">Cell membrane</keyword>
<dbReference type="EC" id="2.7.13.3" evidence="3"/>